<dbReference type="Gene3D" id="3.90.1170.40">
    <property type="entry name" value="Molybdopterin biosynthesis MoaE subunit"/>
    <property type="match status" value="1"/>
</dbReference>
<name>A0A3N2PLL8_SODAK</name>
<dbReference type="GO" id="GO:1990140">
    <property type="term" value="C:molybdopterin synthase complex"/>
    <property type="evidence" value="ECO:0007669"/>
    <property type="project" value="UniProtKB-UniRule"/>
</dbReference>
<evidence type="ECO:0000256" key="5">
    <source>
        <dbReference type="SAM" id="MobiDB-lite"/>
    </source>
</evidence>
<evidence type="ECO:0000256" key="3">
    <source>
        <dbReference type="ARBA" id="ARBA00023150"/>
    </source>
</evidence>
<dbReference type="EMBL" id="ML119061">
    <property type="protein sequence ID" value="ROT35412.1"/>
    <property type="molecule type" value="Genomic_DNA"/>
</dbReference>
<dbReference type="InterPro" id="IPR036563">
    <property type="entry name" value="MoaE_sf"/>
</dbReference>
<comment type="function">
    <text evidence="4">Catalytic subunit of the molybdopterin synthase complex, a complex that catalyzes the conversion of precursor Z into molybdopterin. Acts by mediating the incorporation of 2 sulfur atoms from thiocarboxylated MOCS2A into precursor Z to generate a dithiolene group.</text>
</comment>
<keyword evidence="3 4" id="KW-0501">Molybdenum cofactor biosynthesis</keyword>
<comment type="catalytic activity">
    <reaction evidence="4">
        <text>2 [molybdopterin-synthase sulfur-carrier protein]-C-terminal-Gly-aminoethanethioate + cyclic pyranopterin phosphate + H2O = molybdopterin + 2 [molybdopterin-synthase sulfur-carrier protein]-C-terminal Gly-Gly + 2 H(+)</text>
        <dbReference type="Rhea" id="RHEA:26333"/>
        <dbReference type="Rhea" id="RHEA-COMP:12202"/>
        <dbReference type="Rhea" id="RHEA-COMP:19907"/>
        <dbReference type="ChEBI" id="CHEBI:15377"/>
        <dbReference type="ChEBI" id="CHEBI:15378"/>
        <dbReference type="ChEBI" id="CHEBI:58698"/>
        <dbReference type="ChEBI" id="CHEBI:59648"/>
        <dbReference type="ChEBI" id="CHEBI:90778"/>
        <dbReference type="ChEBI" id="CHEBI:232372"/>
        <dbReference type="EC" id="2.8.1.12"/>
    </reaction>
</comment>
<dbReference type="PANTHER" id="PTHR23404">
    <property type="entry name" value="MOLYBDOPTERIN SYNTHASE RELATED"/>
    <property type="match status" value="1"/>
</dbReference>
<dbReference type="Proteomes" id="UP000272025">
    <property type="component" value="Unassembled WGS sequence"/>
</dbReference>
<proteinExistence type="inferred from homology"/>
<evidence type="ECO:0000256" key="2">
    <source>
        <dbReference type="ARBA" id="ARBA00022679"/>
    </source>
</evidence>
<comment type="similarity">
    <text evidence="4">Belongs to the MoaE family. MOCS2B subfamily.</text>
</comment>
<accession>A0A3N2PLL8</accession>
<evidence type="ECO:0000313" key="7">
    <source>
        <dbReference type="Proteomes" id="UP000272025"/>
    </source>
</evidence>
<keyword evidence="7" id="KW-1185">Reference proteome</keyword>
<feature type="compositionally biased region" description="Low complexity" evidence="5">
    <location>
        <begin position="1"/>
        <end position="18"/>
    </location>
</feature>
<feature type="binding site" evidence="4">
    <location>
        <begin position="137"/>
        <end position="138"/>
    </location>
    <ligand>
        <name>substrate</name>
    </ligand>
</feature>
<dbReference type="GO" id="GO:0006777">
    <property type="term" value="P:Mo-molybdopterin cofactor biosynthetic process"/>
    <property type="evidence" value="ECO:0007669"/>
    <property type="project" value="UniProtKB-UniRule"/>
</dbReference>
<keyword evidence="1 4" id="KW-0963">Cytoplasm</keyword>
<dbReference type="CDD" id="cd00756">
    <property type="entry name" value="MoaE"/>
    <property type="match status" value="1"/>
</dbReference>
<reference evidence="6 7" key="1">
    <citation type="journal article" date="2018" name="Mol. Ecol.">
        <title>The obligate alkalophilic soda-lake fungus Sodiomyces alkalinus has shifted to a protein diet.</title>
        <authorList>
            <person name="Grum-Grzhimaylo A.A."/>
            <person name="Falkoski D.L."/>
            <person name="van den Heuvel J."/>
            <person name="Valero-Jimenez C.A."/>
            <person name="Min B."/>
            <person name="Choi I.G."/>
            <person name="Lipzen A."/>
            <person name="Daum C.G."/>
            <person name="Aanen D.K."/>
            <person name="Tsang A."/>
            <person name="Henrissat B."/>
            <person name="Bilanenko E.N."/>
            <person name="de Vries R.P."/>
            <person name="van Kan J.A.L."/>
            <person name="Grigoriev I.V."/>
            <person name="Debets A.J.M."/>
        </authorList>
    </citation>
    <scope>NUCLEOTIDE SEQUENCE [LARGE SCALE GENOMIC DNA]</scope>
    <source>
        <strain evidence="6 7">F11</strain>
    </source>
</reference>
<dbReference type="OrthoDB" id="5531344at2759"/>
<dbReference type="SUPFAM" id="SSF54690">
    <property type="entry name" value="Molybdopterin synthase subunit MoaE"/>
    <property type="match status" value="1"/>
</dbReference>
<dbReference type="GO" id="GO:0030366">
    <property type="term" value="F:molybdopterin synthase activity"/>
    <property type="evidence" value="ECO:0007669"/>
    <property type="project" value="UniProtKB-UniRule"/>
</dbReference>
<feature type="region of interest" description="Disordered" evidence="5">
    <location>
        <begin position="1"/>
        <end position="34"/>
    </location>
</feature>
<organism evidence="6 7">
    <name type="scientific">Sodiomyces alkalinus (strain CBS 110278 / VKM F-3762 / F11)</name>
    <name type="common">Alkaliphilic filamentous fungus</name>
    <dbReference type="NCBI Taxonomy" id="1314773"/>
    <lineage>
        <taxon>Eukaryota</taxon>
        <taxon>Fungi</taxon>
        <taxon>Dikarya</taxon>
        <taxon>Ascomycota</taxon>
        <taxon>Pezizomycotina</taxon>
        <taxon>Sordariomycetes</taxon>
        <taxon>Hypocreomycetidae</taxon>
        <taxon>Glomerellales</taxon>
        <taxon>Plectosphaerellaceae</taxon>
        <taxon>Sodiomyces</taxon>
    </lineage>
</organism>
<dbReference type="UniPathway" id="UPA00344"/>
<comment type="pathway">
    <text evidence="4">Cofactor biosynthesis; molybdopterin biosynthesis.</text>
</comment>
<keyword evidence="2 4" id="KW-0808">Transferase</keyword>
<dbReference type="STRING" id="1314773.A0A3N2PLL8"/>
<evidence type="ECO:0000256" key="4">
    <source>
        <dbReference type="HAMAP-Rule" id="MF_03052"/>
    </source>
</evidence>
<sequence length="196" mass="20949">MATTQDEPETQTPPTQTEIESRSDVEGGEGPWTLTAPQTTILLTHAPLSSTWALDAVRSPEAGALVLFAGTTRAHFAGRRVRSLRYESYVPLALRTMLSVAERARDAHDLLGVAVAHRLGDVPVGEESVLIAVAAAHRGPAWRAGEEVLEDVKANVEVWKFEEFEDGGGVWRANRDGAVGVRVDDGEGKDGGVEGA</sequence>
<dbReference type="Pfam" id="PF02391">
    <property type="entry name" value="MoaE"/>
    <property type="match status" value="1"/>
</dbReference>
<dbReference type="InterPro" id="IPR028888">
    <property type="entry name" value="MOCS2B_euk"/>
</dbReference>
<protein>
    <recommendedName>
        <fullName evidence="4">Molybdopterin synthase catalytic subunit</fullName>
        <ecNumber evidence="4">2.8.1.12</ecNumber>
    </recommendedName>
    <alternativeName>
        <fullName evidence="4">Common component for nitrate reductase and xanthine dehydrogenase protein H</fullName>
    </alternativeName>
    <alternativeName>
        <fullName evidence="4">Molybdenum cofactor synthesis protein 2 large subunit</fullName>
    </alternativeName>
    <alternativeName>
        <fullName evidence="4">Molybdenum cofactor synthesis protein 2B</fullName>
        <shortName evidence="4">MOCS2B</shortName>
    </alternativeName>
</protein>
<dbReference type="InterPro" id="IPR003448">
    <property type="entry name" value="Mopterin_biosynth_MoaE"/>
</dbReference>
<evidence type="ECO:0000256" key="1">
    <source>
        <dbReference type="ARBA" id="ARBA00022490"/>
    </source>
</evidence>
<feature type="binding site" evidence="4">
    <location>
        <position position="153"/>
    </location>
    <ligand>
        <name>substrate</name>
    </ligand>
</feature>
<dbReference type="EC" id="2.8.1.12" evidence="4"/>
<dbReference type="AlphaFoldDB" id="A0A3N2PLL8"/>
<evidence type="ECO:0000313" key="6">
    <source>
        <dbReference type="EMBL" id="ROT35412.1"/>
    </source>
</evidence>
<gene>
    <name evidence="4" type="primary">cnxH</name>
    <name evidence="6" type="ORF">SODALDRAFT_284255</name>
</gene>
<dbReference type="HAMAP" id="MF_03052">
    <property type="entry name" value="MOC2B"/>
    <property type="match status" value="1"/>
</dbReference>
<comment type="subunit">
    <text evidence="4">Heterotetramer; composed of 2 small (MOCS2A) and 2 large (MOCS2B) subunits.</text>
</comment>
<feature type="binding site" evidence="4">
    <location>
        <begin position="160"/>
        <end position="162"/>
    </location>
    <ligand>
        <name>substrate</name>
    </ligand>
</feature>
<comment type="subcellular location">
    <subcellularLocation>
        <location evidence="4">Cytoplasm</location>
    </subcellularLocation>
</comment>